<dbReference type="EMBL" id="CP025989">
    <property type="protein sequence ID" value="AWD33206.1"/>
    <property type="molecule type" value="Genomic_DNA"/>
</dbReference>
<dbReference type="SUPFAM" id="SSF56655">
    <property type="entry name" value="Carbohydrate phosphatase"/>
    <property type="match status" value="1"/>
</dbReference>
<comment type="similarity">
    <text evidence="1">Belongs to the inositol monophosphatase superfamily.</text>
</comment>
<feature type="binding site" evidence="5">
    <location>
        <position position="67"/>
    </location>
    <ligand>
        <name>Mg(2+)</name>
        <dbReference type="ChEBI" id="CHEBI:18420"/>
        <label>1</label>
        <note>catalytic</note>
    </ligand>
</feature>
<comment type="cofactor">
    <cofactor evidence="5">
        <name>Mg(2+)</name>
        <dbReference type="ChEBI" id="CHEBI:18420"/>
    </cofactor>
</comment>
<dbReference type="PANTHER" id="PTHR20854">
    <property type="entry name" value="INOSITOL MONOPHOSPHATASE"/>
    <property type="match status" value="1"/>
</dbReference>
<dbReference type="PROSITE" id="PS00629">
    <property type="entry name" value="IMP_1"/>
    <property type="match status" value="1"/>
</dbReference>
<organism evidence="6 7">
    <name type="scientific">Candidatus Fokinia solitaria</name>
    <dbReference type="NCBI Taxonomy" id="1802984"/>
    <lineage>
        <taxon>Bacteria</taxon>
        <taxon>Pseudomonadati</taxon>
        <taxon>Pseudomonadota</taxon>
        <taxon>Alphaproteobacteria</taxon>
        <taxon>Rickettsiales</taxon>
        <taxon>Candidatus Midichloriaceae</taxon>
        <taxon>Candidatus Fokinia</taxon>
    </lineage>
</organism>
<dbReference type="GO" id="GO:0008934">
    <property type="term" value="F:inositol monophosphate 1-phosphatase activity"/>
    <property type="evidence" value="ECO:0007669"/>
    <property type="project" value="TreeGrafter"/>
</dbReference>
<dbReference type="GO" id="GO:0006020">
    <property type="term" value="P:inositol metabolic process"/>
    <property type="evidence" value="ECO:0007669"/>
    <property type="project" value="TreeGrafter"/>
</dbReference>
<dbReference type="InterPro" id="IPR020583">
    <property type="entry name" value="Inositol_monoP_metal-BS"/>
</dbReference>
<sequence length="294" mass="32740">MLDNALKTMLAAVRKAGTYVSRDFYEGENRPQSKGVASFFTKTDLYSENNIVKELFSAGYKYHFLTEENSDIAYTCNMQAQNQNLIWVLDPLDGTTNFINHHPLIGISLALARGNVENDKAIIRDVIVGVIYLPILSEAYFSTLEGAFLSDKNGNNVKLHNKIAGKLEKTALAHSIFMFSFPKEDMDHTSDKAAQFNATLEKIKAFQCCLRISGSIVSDMIYLLTGKAVAVMHYSCKIWDVAAGFAILKQSNYKFISPLTGEYLSDPESLCTSGFIAGNSFVINLLRREFFAKA</sequence>
<evidence type="ECO:0000256" key="2">
    <source>
        <dbReference type="ARBA" id="ARBA00022723"/>
    </source>
</evidence>
<reference evidence="6 7" key="1">
    <citation type="journal article" date="2018" name="Genome Biol. Evol.">
        <title>The Genome Sequence of "Candidatus Fokinia solitaria": Insights on Reductive Evolution in Rickettsiales.</title>
        <authorList>
            <person name="Floriano A.M."/>
            <person name="Castelli M."/>
            <person name="Krenek S."/>
            <person name="Berendonk T.U."/>
            <person name="Bazzocchi C."/>
            <person name="Petroni G."/>
            <person name="Sassera D."/>
        </authorList>
    </citation>
    <scope>NUCLEOTIDE SEQUENCE [LARGE SCALE GENOMIC DNA]</scope>
    <source>
        <strain evidence="6">Rio ETE_ALG 3VII</strain>
    </source>
</reference>
<gene>
    <name evidence="6" type="ORF">Fsol_00411</name>
</gene>
<dbReference type="Pfam" id="PF00459">
    <property type="entry name" value="Inositol_P"/>
    <property type="match status" value="1"/>
</dbReference>
<name>A0A2U8BS67_9RICK</name>
<feature type="binding site" evidence="5">
    <location>
        <position position="240"/>
    </location>
    <ligand>
        <name>Mg(2+)</name>
        <dbReference type="ChEBI" id="CHEBI:18420"/>
        <label>1</label>
        <note>catalytic</note>
    </ligand>
</feature>
<keyword evidence="3" id="KW-0378">Hydrolase</keyword>
<evidence type="ECO:0000313" key="6">
    <source>
        <dbReference type="EMBL" id="AWD33206.1"/>
    </source>
</evidence>
<keyword evidence="4 5" id="KW-0460">Magnesium</keyword>
<evidence type="ECO:0000256" key="5">
    <source>
        <dbReference type="PIRSR" id="PIRSR600760-2"/>
    </source>
</evidence>
<dbReference type="Gene3D" id="3.40.190.80">
    <property type="match status" value="1"/>
</dbReference>
<evidence type="ECO:0000256" key="3">
    <source>
        <dbReference type="ARBA" id="ARBA00022801"/>
    </source>
</evidence>
<dbReference type="InterPro" id="IPR000760">
    <property type="entry name" value="Inositol_monophosphatase-like"/>
</dbReference>
<dbReference type="AlphaFoldDB" id="A0A2U8BS67"/>
<evidence type="ECO:0000256" key="1">
    <source>
        <dbReference type="ARBA" id="ARBA00009759"/>
    </source>
</evidence>
<accession>A0A2U8BS67</accession>
<feature type="binding site" evidence="5">
    <location>
        <position position="93"/>
    </location>
    <ligand>
        <name>Mg(2+)</name>
        <dbReference type="ChEBI" id="CHEBI:18420"/>
        <label>2</label>
    </ligand>
</feature>
<feature type="binding site" evidence="5">
    <location>
        <position position="92"/>
    </location>
    <ligand>
        <name>Mg(2+)</name>
        <dbReference type="ChEBI" id="CHEBI:18420"/>
        <label>1</label>
        <note>catalytic</note>
    </ligand>
</feature>
<feature type="binding site" evidence="5">
    <location>
        <position position="90"/>
    </location>
    <ligand>
        <name>Mg(2+)</name>
        <dbReference type="ChEBI" id="CHEBI:18420"/>
        <label>2</label>
    </ligand>
</feature>
<proteinExistence type="inferred from homology"/>
<dbReference type="PRINTS" id="PR00377">
    <property type="entry name" value="IMPHPHTASES"/>
</dbReference>
<evidence type="ECO:0000256" key="4">
    <source>
        <dbReference type="ARBA" id="ARBA00022842"/>
    </source>
</evidence>
<keyword evidence="7" id="KW-1185">Reference proteome</keyword>
<dbReference type="Proteomes" id="UP000244519">
    <property type="component" value="Chromosome"/>
</dbReference>
<dbReference type="OrthoDB" id="9785695at2"/>
<dbReference type="GO" id="GO:0007165">
    <property type="term" value="P:signal transduction"/>
    <property type="evidence" value="ECO:0007669"/>
    <property type="project" value="TreeGrafter"/>
</dbReference>
<keyword evidence="2 5" id="KW-0479">Metal-binding</keyword>
<dbReference type="Gene3D" id="3.30.540.10">
    <property type="entry name" value="Fructose-1,6-Bisphosphatase, subunit A, domain 1"/>
    <property type="match status" value="1"/>
</dbReference>
<dbReference type="GO" id="GO:0046872">
    <property type="term" value="F:metal ion binding"/>
    <property type="evidence" value="ECO:0007669"/>
    <property type="project" value="UniProtKB-KW"/>
</dbReference>
<dbReference type="RefSeq" id="WP_108673231.1">
    <property type="nucleotide sequence ID" value="NZ_CP025989.1"/>
</dbReference>
<evidence type="ECO:0000313" key="7">
    <source>
        <dbReference type="Proteomes" id="UP000244519"/>
    </source>
</evidence>
<dbReference type="PANTHER" id="PTHR20854:SF4">
    <property type="entry name" value="INOSITOL-1-MONOPHOSPHATASE-RELATED"/>
    <property type="match status" value="1"/>
</dbReference>
<protein>
    <submittedName>
        <fullName evidence="6">Inositol-1-monophosphatase</fullName>
    </submittedName>
</protein>
<dbReference type="KEGG" id="fso:Fsol_00411"/>